<comment type="function">
    <text evidence="7">The glycine cleavage system catalyzes the degradation of glycine.</text>
</comment>
<dbReference type="Gene3D" id="3.30.1360.120">
    <property type="entry name" value="Probable tRNA modification gtpase trme, domain 1"/>
    <property type="match status" value="1"/>
</dbReference>
<keyword evidence="11" id="KW-0489">Methyltransferase</keyword>
<reference evidence="11 12" key="1">
    <citation type="submission" date="2020-02" db="EMBL/GenBank/DDBJ databases">
        <title>Draft genome sequence of Limisphaera ngatamarikiensis NGM72.4T, a thermophilic Verrucomicrobia grouped in subdivision 3.</title>
        <authorList>
            <person name="Carere C.R."/>
            <person name="Steen J."/>
            <person name="Hugenholtz P."/>
            <person name="Stott M.B."/>
        </authorList>
    </citation>
    <scope>NUCLEOTIDE SEQUENCE [LARGE SCALE GENOMIC DNA]</scope>
    <source>
        <strain evidence="11 12">NGM72.4</strain>
    </source>
</reference>
<dbReference type="EMBL" id="JAAKYA010000048">
    <property type="protein sequence ID" value="NGO39137.1"/>
    <property type="molecule type" value="Genomic_DNA"/>
</dbReference>
<keyword evidence="12" id="KW-1185">Reference proteome</keyword>
<dbReference type="InterPro" id="IPR029043">
    <property type="entry name" value="GcvT/YgfZ_C"/>
</dbReference>
<dbReference type="InterPro" id="IPR022903">
    <property type="entry name" value="GcvT_bac"/>
</dbReference>
<dbReference type="NCBIfam" id="TIGR00528">
    <property type="entry name" value="gcvT"/>
    <property type="match status" value="1"/>
</dbReference>
<keyword evidence="4 7" id="KW-0808">Transferase</keyword>
<dbReference type="FunFam" id="3.30.70.1400:FF:000001">
    <property type="entry name" value="Aminomethyltransferase"/>
    <property type="match status" value="1"/>
</dbReference>
<feature type="binding site" evidence="8">
    <location>
        <position position="209"/>
    </location>
    <ligand>
        <name>substrate</name>
    </ligand>
</feature>
<dbReference type="SUPFAM" id="SSF103025">
    <property type="entry name" value="Folate-binding domain"/>
    <property type="match status" value="1"/>
</dbReference>
<comment type="caution">
    <text evidence="11">The sequence shown here is derived from an EMBL/GenBank/DDBJ whole genome shotgun (WGS) entry which is preliminary data.</text>
</comment>
<evidence type="ECO:0000259" key="9">
    <source>
        <dbReference type="Pfam" id="PF01571"/>
    </source>
</evidence>
<dbReference type="Gene3D" id="3.30.70.1400">
    <property type="entry name" value="Aminomethyltransferase beta-barrel domains"/>
    <property type="match status" value="1"/>
</dbReference>
<organism evidence="11 12">
    <name type="scientific">Limisphaera ngatamarikiensis</name>
    <dbReference type="NCBI Taxonomy" id="1324935"/>
    <lineage>
        <taxon>Bacteria</taxon>
        <taxon>Pseudomonadati</taxon>
        <taxon>Verrucomicrobiota</taxon>
        <taxon>Verrucomicrobiia</taxon>
        <taxon>Limisphaerales</taxon>
        <taxon>Limisphaeraceae</taxon>
        <taxon>Limisphaera</taxon>
    </lineage>
</organism>
<evidence type="ECO:0000256" key="8">
    <source>
        <dbReference type="PIRSR" id="PIRSR006487-1"/>
    </source>
</evidence>
<evidence type="ECO:0000259" key="10">
    <source>
        <dbReference type="Pfam" id="PF08669"/>
    </source>
</evidence>
<dbReference type="InterPro" id="IPR028896">
    <property type="entry name" value="GcvT/YgfZ/DmdA"/>
</dbReference>
<evidence type="ECO:0000256" key="1">
    <source>
        <dbReference type="ARBA" id="ARBA00008609"/>
    </source>
</evidence>
<evidence type="ECO:0000256" key="7">
    <source>
        <dbReference type="HAMAP-Rule" id="MF_00259"/>
    </source>
</evidence>
<sequence length="377" mass="40869">MLRRTALYEEHLRLGARLVPFAGWELPLQFRGIAEEHRAVREAVGIFDISHMGEVVVSGPAALQFVNFALTNDASRLGPGQGQYTLMCHSGGGILDDLYVFRLSEEVFLLVVNAARTASDVSWLKEQAGAFGPPDALVVTDASHNYSAVAVQGPRAAELMDACITEPALSGTRVPRPSALKKNQVAGFPYQKEGLLVSRTGYTGEDGFEVMGMDHAIVALWRAVLERGASLGVQPCGLGARDTLRLEMGYPLYGQELDETTTPWEAGLGRFVAMNKGEFIGRRALEEQMRQGWKRQNVAFRMSGRTPPPRTGYPICVDGAVVGRVTSGTQSPSLGIGIGLGYVPTPAAAPGRQIEIEIRGRRHPAEIVEKPIYRRGA</sequence>
<dbReference type="PIRSF" id="PIRSF006487">
    <property type="entry name" value="GcvT"/>
    <property type="match status" value="1"/>
</dbReference>
<dbReference type="SUPFAM" id="SSF101790">
    <property type="entry name" value="Aminomethyltransferase beta-barrel domain"/>
    <property type="match status" value="1"/>
</dbReference>
<dbReference type="InterPro" id="IPR013977">
    <property type="entry name" value="GcvT_C"/>
</dbReference>
<dbReference type="EC" id="2.1.2.10" evidence="2 7"/>
<evidence type="ECO:0000256" key="2">
    <source>
        <dbReference type="ARBA" id="ARBA00012616"/>
    </source>
</evidence>
<dbReference type="FunFam" id="4.10.1250.10:FF:000001">
    <property type="entry name" value="Aminomethyltransferase"/>
    <property type="match status" value="1"/>
</dbReference>
<dbReference type="GO" id="GO:0008168">
    <property type="term" value="F:methyltransferase activity"/>
    <property type="evidence" value="ECO:0007669"/>
    <property type="project" value="UniProtKB-KW"/>
</dbReference>
<evidence type="ECO:0000256" key="6">
    <source>
        <dbReference type="ARBA" id="ARBA00047665"/>
    </source>
</evidence>
<comment type="catalytic activity">
    <reaction evidence="6 7">
        <text>N(6)-[(R)-S(8)-aminomethyldihydrolipoyl]-L-lysyl-[protein] + (6S)-5,6,7,8-tetrahydrofolate = N(6)-[(R)-dihydrolipoyl]-L-lysyl-[protein] + (6R)-5,10-methylene-5,6,7,8-tetrahydrofolate + NH4(+)</text>
        <dbReference type="Rhea" id="RHEA:16945"/>
        <dbReference type="Rhea" id="RHEA-COMP:10475"/>
        <dbReference type="Rhea" id="RHEA-COMP:10492"/>
        <dbReference type="ChEBI" id="CHEBI:15636"/>
        <dbReference type="ChEBI" id="CHEBI:28938"/>
        <dbReference type="ChEBI" id="CHEBI:57453"/>
        <dbReference type="ChEBI" id="CHEBI:83100"/>
        <dbReference type="ChEBI" id="CHEBI:83143"/>
        <dbReference type="EC" id="2.1.2.10"/>
    </reaction>
</comment>
<dbReference type="InterPro" id="IPR006222">
    <property type="entry name" value="GCVT_N"/>
</dbReference>
<gene>
    <name evidence="7 11" type="primary">gcvT</name>
    <name evidence="11" type="ORF">G4L39_06960</name>
</gene>
<evidence type="ECO:0000313" key="12">
    <source>
        <dbReference type="Proteomes" id="UP000477311"/>
    </source>
</evidence>
<feature type="domain" description="Aminomethyltransferase C-terminal" evidence="10">
    <location>
        <begin position="295"/>
        <end position="373"/>
    </location>
</feature>
<proteinExistence type="inferred from homology"/>
<keyword evidence="3 7" id="KW-0032">Aminotransferase</keyword>
<accession>A0A6M1RNX3</accession>
<dbReference type="FunFam" id="2.40.30.110:FF:000003">
    <property type="entry name" value="Aminomethyltransferase"/>
    <property type="match status" value="1"/>
</dbReference>
<dbReference type="InterPro" id="IPR006223">
    <property type="entry name" value="GcvT"/>
</dbReference>
<evidence type="ECO:0000256" key="4">
    <source>
        <dbReference type="ARBA" id="ARBA00022679"/>
    </source>
</evidence>
<dbReference type="Gene3D" id="4.10.1250.10">
    <property type="entry name" value="Aminomethyltransferase fragment"/>
    <property type="match status" value="1"/>
</dbReference>
<evidence type="ECO:0000256" key="5">
    <source>
        <dbReference type="ARBA" id="ARBA00031395"/>
    </source>
</evidence>
<dbReference type="GO" id="GO:0019464">
    <property type="term" value="P:glycine decarboxylation via glycine cleavage system"/>
    <property type="evidence" value="ECO:0007669"/>
    <property type="project" value="UniProtKB-UniRule"/>
</dbReference>
<name>A0A6M1RNX3_9BACT</name>
<comment type="subunit">
    <text evidence="7">The glycine cleavage system is composed of four proteins: P, T, L and H.</text>
</comment>
<dbReference type="GO" id="GO:0005960">
    <property type="term" value="C:glycine cleavage complex"/>
    <property type="evidence" value="ECO:0007669"/>
    <property type="project" value="InterPro"/>
</dbReference>
<dbReference type="PANTHER" id="PTHR43757:SF2">
    <property type="entry name" value="AMINOMETHYLTRANSFERASE, MITOCHONDRIAL"/>
    <property type="match status" value="1"/>
</dbReference>
<dbReference type="PANTHER" id="PTHR43757">
    <property type="entry name" value="AMINOMETHYLTRANSFERASE"/>
    <property type="match status" value="1"/>
</dbReference>
<dbReference type="Proteomes" id="UP000477311">
    <property type="component" value="Unassembled WGS sequence"/>
</dbReference>
<dbReference type="Gene3D" id="2.40.30.110">
    <property type="entry name" value="Aminomethyltransferase beta-barrel domains"/>
    <property type="match status" value="1"/>
</dbReference>
<feature type="domain" description="GCVT N-terminal" evidence="9">
    <location>
        <begin position="7"/>
        <end position="276"/>
    </location>
</feature>
<dbReference type="NCBIfam" id="NF001567">
    <property type="entry name" value="PRK00389.1"/>
    <property type="match status" value="1"/>
</dbReference>
<dbReference type="Pfam" id="PF08669">
    <property type="entry name" value="GCV_T_C"/>
    <property type="match status" value="1"/>
</dbReference>
<dbReference type="GO" id="GO:0008483">
    <property type="term" value="F:transaminase activity"/>
    <property type="evidence" value="ECO:0007669"/>
    <property type="project" value="UniProtKB-KW"/>
</dbReference>
<dbReference type="Pfam" id="PF01571">
    <property type="entry name" value="GCV_T"/>
    <property type="match status" value="1"/>
</dbReference>
<dbReference type="AlphaFoldDB" id="A0A6M1RNX3"/>
<dbReference type="GO" id="GO:0005829">
    <property type="term" value="C:cytosol"/>
    <property type="evidence" value="ECO:0007669"/>
    <property type="project" value="TreeGrafter"/>
</dbReference>
<comment type="similarity">
    <text evidence="1 7">Belongs to the GcvT family.</text>
</comment>
<protein>
    <recommendedName>
        <fullName evidence="2 7">Aminomethyltransferase</fullName>
        <ecNumber evidence="2 7">2.1.2.10</ecNumber>
    </recommendedName>
    <alternativeName>
        <fullName evidence="5 7">Glycine cleavage system T protein</fullName>
    </alternativeName>
</protein>
<dbReference type="InterPro" id="IPR027266">
    <property type="entry name" value="TrmE/GcvT-like"/>
</dbReference>
<evidence type="ECO:0000256" key="3">
    <source>
        <dbReference type="ARBA" id="ARBA00022576"/>
    </source>
</evidence>
<dbReference type="GO" id="GO:0032259">
    <property type="term" value="P:methylation"/>
    <property type="evidence" value="ECO:0007669"/>
    <property type="project" value="UniProtKB-KW"/>
</dbReference>
<dbReference type="GO" id="GO:0004047">
    <property type="term" value="F:aminomethyltransferase activity"/>
    <property type="evidence" value="ECO:0007669"/>
    <property type="project" value="UniProtKB-UniRule"/>
</dbReference>
<dbReference type="HAMAP" id="MF_00259">
    <property type="entry name" value="GcvT"/>
    <property type="match status" value="1"/>
</dbReference>
<dbReference type="RefSeq" id="WP_165106980.1">
    <property type="nucleotide sequence ID" value="NZ_JAAKYA010000048.1"/>
</dbReference>
<evidence type="ECO:0000313" key="11">
    <source>
        <dbReference type="EMBL" id="NGO39137.1"/>
    </source>
</evidence>